<dbReference type="SMART" id="SM00388">
    <property type="entry name" value="HisKA"/>
    <property type="match status" value="1"/>
</dbReference>
<feature type="transmembrane region" description="Helical" evidence="8">
    <location>
        <begin position="232"/>
        <end position="253"/>
    </location>
</feature>
<dbReference type="InterPro" id="IPR004358">
    <property type="entry name" value="Sig_transdc_His_kin-like_C"/>
</dbReference>
<evidence type="ECO:0000256" key="3">
    <source>
        <dbReference type="ARBA" id="ARBA00012438"/>
    </source>
</evidence>
<evidence type="ECO:0000259" key="9">
    <source>
        <dbReference type="PROSITE" id="PS50109"/>
    </source>
</evidence>
<dbReference type="Gene3D" id="2.10.70.100">
    <property type="match status" value="1"/>
</dbReference>
<accession>A0A1Z4JG37</accession>
<evidence type="ECO:0000256" key="6">
    <source>
        <dbReference type="ARBA" id="ARBA00023012"/>
    </source>
</evidence>
<dbReference type="Gene3D" id="3.30.450.20">
    <property type="entry name" value="PAS domain"/>
    <property type="match status" value="1"/>
</dbReference>
<dbReference type="Gene3D" id="3.30.565.10">
    <property type="entry name" value="Histidine kinase-like ATPase, C-terminal domain"/>
    <property type="match status" value="1"/>
</dbReference>
<dbReference type="Pfam" id="PF02518">
    <property type="entry name" value="HATPase_c"/>
    <property type="match status" value="1"/>
</dbReference>
<evidence type="ECO:0000256" key="5">
    <source>
        <dbReference type="ARBA" id="ARBA00022777"/>
    </source>
</evidence>
<dbReference type="FunFam" id="3.30.565.10:FF:000010">
    <property type="entry name" value="Sensor histidine kinase RcsC"/>
    <property type="match status" value="1"/>
</dbReference>
<feature type="domain" description="PAC" evidence="10">
    <location>
        <begin position="379"/>
        <end position="431"/>
    </location>
</feature>
<dbReference type="Gene3D" id="1.10.287.130">
    <property type="match status" value="1"/>
</dbReference>
<evidence type="ECO:0000256" key="1">
    <source>
        <dbReference type="ARBA" id="ARBA00000085"/>
    </source>
</evidence>
<evidence type="ECO:0000256" key="2">
    <source>
        <dbReference type="ARBA" id="ARBA00006402"/>
    </source>
</evidence>
<keyword evidence="8" id="KW-0812">Transmembrane</keyword>
<organism evidence="11 12">
    <name type="scientific">Leptolyngbya boryana NIES-2135</name>
    <dbReference type="NCBI Taxonomy" id="1973484"/>
    <lineage>
        <taxon>Bacteria</taxon>
        <taxon>Bacillati</taxon>
        <taxon>Cyanobacteriota</taxon>
        <taxon>Cyanophyceae</taxon>
        <taxon>Leptolyngbyales</taxon>
        <taxon>Leptolyngbyaceae</taxon>
        <taxon>Leptolyngbya group</taxon>
        <taxon>Leptolyngbya</taxon>
    </lineage>
</organism>
<dbReference type="InterPro" id="IPR003661">
    <property type="entry name" value="HisK_dim/P_dom"/>
</dbReference>
<evidence type="ECO:0000313" key="12">
    <source>
        <dbReference type="Proteomes" id="UP000217895"/>
    </source>
</evidence>
<dbReference type="PRINTS" id="PR00344">
    <property type="entry name" value="BCTRLSENSOR"/>
</dbReference>
<comment type="similarity">
    <text evidence="2">In the N-terminal section; belongs to the phytochrome family.</text>
</comment>
<dbReference type="SUPFAM" id="SSF55785">
    <property type="entry name" value="PYP-like sensor domain (PAS domain)"/>
    <property type="match status" value="1"/>
</dbReference>
<evidence type="ECO:0000256" key="4">
    <source>
        <dbReference type="ARBA" id="ARBA00022553"/>
    </source>
</evidence>
<dbReference type="SUPFAM" id="SSF55874">
    <property type="entry name" value="ATPase domain of HSP90 chaperone/DNA topoisomerase II/histidine kinase"/>
    <property type="match status" value="1"/>
</dbReference>
<keyword evidence="6" id="KW-0902">Two-component regulatory system</keyword>
<dbReference type="InterPro" id="IPR036097">
    <property type="entry name" value="HisK_dim/P_sf"/>
</dbReference>
<dbReference type="GO" id="GO:0000155">
    <property type="term" value="F:phosphorelay sensor kinase activity"/>
    <property type="evidence" value="ECO:0007669"/>
    <property type="project" value="InterPro"/>
</dbReference>
<dbReference type="AlphaFoldDB" id="A0A1Z4JG37"/>
<feature type="transmembrane region" description="Helical" evidence="8">
    <location>
        <begin position="188"/>
        <end position="211"/>
    </location>
</feature>
<name>A0A1Z4JG37_LEPBY</name>
<proteinExistence type="inferred from homology"/>
<evidence type="ECO:0000256" key="8">
    <source>
        <dbReference type="SAM" id="Phobius"/>
    </source>
</evidence>
<dbReference type="PANTHER" id="PTHR43547:SF2">
    <property type="entry name" value="HYBRID SIGNAL TRANSDUCTION HISTIDINE KINASE C"/>
    <property type="match status" value="1"/>
</dbReference>
<feature type="transmembrane region" description="Helical" evidence="8">
    <location>
        <begin position="90"/>
        <end position="109"/>
    </location>
</feature>
<dbReference type="Pfam" id="PF00512">
    <property type="entry name" value="HisKA"/>
    <property type="match status" value="1"/>
</dbReference>
<dbReference type="Proteomes" id="UP000217895">
    <property type="component" value="Chromosome"/>
</dbReference>
<feature type="transmembrane region" description="Helical" evidence="8">
    <location>
        <begin position="60"/>
        <end position="78"/>
    </location>
</feature>
<dbReference type="SMART" id="SM00387">
    <property type="entry name" value="HATPase_c"/>
    <property type="match status" value="1"/>
</dbReference>
<dbReference type="InterPro" id="IPR013655">
    <property type="entry name" value="PAS_fold_3"/>
</dbReference>
<dbReference type="InterPro" id="IPR035965">
    <property type="entry name" value="PAS-like_dom_sf"/>
</dbReference>
<dbReference type="EC" id="2.7.13.3" evidence="3"/>
<gene>
    <name evidence="11" type="ORF">NIES2135_25040</name>
</gene>
<feature type="transmembrane region" description="Helical" evidence="8">
    <location>
        <begin position="265"/>
        <end position="287"/>
    </location>
</feature>
<evidence type="ECO:0000259" key="10">
    <source>
        <dbReference type="PROSITE" id="PS50113"/>
    </source>
</evidence>
<evidence type="ECO:0000313" key="11">
    <source>
        <dbReference type="EMBL" id="BAY55680.1"/>
    </source>
</evidence>
<keyword evidence="4" id="KW-0597">Phosphoprotein</keyword>
<keyword evidence="8" id="KW-0472">Membrane</keyword>
<reference evidence="11 12" key="1">
    <citation type="submission" date="2017-06" db="EMBL/GenBank/DDBJ databases">
        <title>Genome sequencing of cyanobaciteial culture collection at National Institute for Environmental Studies (NIES).</title>
        <authorList>
            <person name="Hirose Y."/>
            <person name="Shimura Y."/>
            <person name="Fujisawa T."/>
            <person name="Nakamura Y."/>
            <person name="Kawachi M."/>
        </authorList>
    </citation>
    <scope>NUCLEOTIDE SEQUENCE [LARGE SCALE GENOMIC DNA]</scope>
    <source>
        <strain evidence="11 12">NIES-2135</strain>
    </source>
</reference>
<feature type="transmembrane region" description="Helical" evidence="8">
    <location>
        <begin position="159"/>
        <end position="176"/>
    </location>
</feature>
<protein>
    <recommendedName>
        <fullName evidence="7">Circadian input-output histidine kinase CikA</fullName>
        <ecNumber evidence="3">2.7.13.3</ecNumber>
    </recommendedName>
</protein>
<dbReference type="InterPro" id="IPR003594">
    <property type="entry name" value="HATPase_dom"/>
</dbReference>
<evidence type="ECO:0000256" key="7">
    <source>
        <dbReference type="ARBA" id="ARBA00074306"/>
    </source>
</evidence>
<dbReference type="InterPro" id="IPR005467">
    <property type="entry name" value="His_kinase_dom"/>
</dbReference>
<dbReference type="PROSITE" id="PS50109">
    <property type="entry name" value="HIS_KIN"/>
    <property type="match status" value="1"/>
</dbReference>
<keyword evidence="12" id="KW-1185">Reference proteome</keyword>
<dbReference type="PROSITE" id="PS50113">
    <property type="entry name" value="PAC"/>
    <property type="match status" value="1"/>
</dbReference>
<comment type="catalytic activity">
    <reaction evidence="1">
        <text>ATP + protein L-histidine = ADP + protein N-phospho-L-histidine.</text>
        <dbReference type="EC" id="2.7.13.3"/>
    </reaction>
</comment>
<dbReference type="SUPFAM" id="SSF47384">
    <property type="entry name" value="Homodimeric domain of signal transducing histidine kinase"/>
    <property type="match status" value="1"/>
</dbReference>
<feature type="domain" description="Histidine kinase" evidence="9">
    <location>
        <begin position="456"/>
        <end position="674"/>
    </location>
</feature>
<feature type="transmembrane region" description="Helical" evidence="8">
    <location>
        <begin position="129"/>
        <end position="147"/>
    </location>
</feature>
<sequence length="686" mass="76465">MIFSPLHHTAHLNLTKLFQRASGLSSAIVLLIAVLVLLGWQLHRPLLTGSFANDLAPMSIKSAIAFIAAAISLGCLHWRSKASPARWISPVLAIAVILLGFLSFSEAGLTWQLDHMAFFFHLQAWSAPYPIALSTGLNFVLIGNALLLSSRPERGFHRLAQALTLITALIAVNALLNNVHPIGLPPAHPVSTMALATAFTFLVLSAGIQALHLDEAVMRVMQISDGSSEGMVCQLLLAAIALSVLEAFVTLWGQPQAPGDTLFHLSFLTIKTALIFTLLVGWSVSLLTRIRQDYQQAEAVVEDHETWVELAQEAAHLGRWNWDIAQNQLQWCEYQKQLFGIASESFEETYEAFLCCIHPDDRALVQHHLNDAIEMQQDYYDEFRVVWGDQSVHWIASKGRCFYTAKGRSVRISGVSFEITEHRQLQEERDRLFRLEQTARVRAESANRMKDEFLAILSHEIRTPLNSVLGWIHLLRSRSLKPDTVAQGIDALERNAEAQAQILEDLLDMARLAQGRLQLQLSPTRLASVIETVIRTIRPAAQAKRIHIHTDFDPQIDQVLCDPNRMRQIVWNLISNAVKFTPAEGRVNVTLTRVDDGIQIQVSDTGQGIHPEFLPYVFDRFRQEDSTLTRSYGGLGLGLALVRYLVELHGGTVEAASLGVNQGATFTVKLPFRDGMNQGDCDRDEG</sequence>
<dbReference type="EMBL" id="AP018203">
    <property type="protein sequence ID" value="BAY55680.1"/>
    <property type="molecule type" value="Genomic_DNA"/>
</dbReference>
<keyword evidence="8" id="KW-1133">Transmembrane helix</keyword>
<dbReference type="InterPro" id="IPR036890">
    <property type="entry name" value="HATPase_C_sf"/>
</dbReference>
<feature type="transmembrane region" description="Helical" evidence="8">
    <location>
        <begin position="21"/>
        <end position="40"/>
    </location>
</feature>
<dbReference type="CDD" id="cd00082">
    <property type="entry name" value="HisKA"/>
    <property type="match status" value="1"/>
</dbReference>
<dbReference type="InterPro" id="IPR000700">
    <property type="entry name" value="PAS-assoc_C"/>
</dbReference>
<keyword evidence="5 11" id="KW-0808">Transferase</keyword>
<keyword evidence="5 11" id="KW-0418">Kinase</keyword>
<dbReference type="Pfam" id="PF08447">
    <property type="entry name" value="PAS_3"/>
    <property type="match status" value="1"/>
</dbReference>
<dbReference type="PANTHER" id="PTHR43547">
    <property type="entry name" value="TWO-COMPONENT HISTIDINE KINASE"/>
    <property type="match status" value="1"/>
</dbReference>